<dbReference type="EMBL" id="CAMXCT010000099">
    <property type="protein sequence ID" value="CAI3973801.1"/>
    <property type="molecule type" value="Genomic_DNA"/>
</dbReference>
<evidence type="ECO:0000313" key="1">
    <source>
        <dbReference type="EMBL" id="CAI3973801.1"/>
    </source>
</evidence>
<dbReference type="EMBL" id="CAMXCT030000099">
    <property type="protein sequence ID" value="CAL4761113.1"/>
    <property type="molecule type" value="Genomic_DNA"/>
</dbReference>
<gene>
    <name evidence="1" type="ORF">C1SCF055_LOCUS2257</name>
</gene>
<dbReference type="EMBL" id="CAMXCT020000099">
    <property type="protein sequence ID" value="CAL1127176.1"/>
    <property type="molecule type" value="Genomic_DNA"/>
</dbReference>
<feature type="non-terminal residue" evidence="1">
    <location>
        <position position="1"/>
    </location>
</feature>
<keyword evidence="2" id="KW-0489">Methyltransferase</keyword>
<organism evidence="1">
    <name type="scientific">Cladocopium goreaui</name>
    <dbReference type="NCBI Taxonomy" id="2562237"/>
    <lineage>
        <taxon>Eukaryota</taxon>
        <taxon>Sar</taxon>
        <taxon>Alveolata</taxon>
        <taxon>Dinophyceae</taxon>
        <taxon>Suessiales</taxon>
        <taxon>Symbiodiniaceae</taxon>
        <taxon>Cladocopium</taxon>
    </lineage>
</organism>
<proteinExistence type="predicted"/>
<protein>
    <submittedName>
        <fullName evidence="2">Methyltransferase domain-containing protein</fullName>
    </submittedName>
</protein>
<comment type="caution">
    <text evidence="1">The sequence shown here is derived from an EMBL/GenBank/DDBJ whole genome shotgun (WGS) entry which is preliminary data.</text>
</comment>
<dbReference type="OrthoDB" id="539213at2759"/>
<evidence type="ECO:0000313" key="2">
    <source>
        <dbReference type="EMBL" id="CAL4761113.1"/>
    </source>
</evidence>
<reference evidence="2 3" key="2">
    <citation type="submission" date="2024-05" db="EMBL/GenBank/DDBJ databases">
        <authorList>
            <person name="Chen Y."/>
            <person name="Shah S."/>
            <person name="Dougan E. K."/>
            <person name="Thang M."/>
            <person name="Chan C."/>
        </authorList>
    </citation>
    <scope>NUCLEOTIDE SEQUENCE [LARGE SCALE GENOMIC DNA]</scope>
</reference>
<keyword evidence="3" id="KW-1185">Reference proteome</keyword>
<reference evidence="1" key="1">
    <citation type="submission" date="2022-10" db="EMBL/GenBank/DDBJ databases">
        <authorList>
            <person name="Chen Y."/>
            <person name="Dougan E. K."/>
            <person name="Chan C."/>
            <person name="Rhodes N."/>
            <person name="Thang M."/>
        </authorList>
    </citation>
    <scope>NUCLEOTIDE SEQUENCE</scope>
</reference>
<dbReference type="GO" id="GO:0032259">
    <property type="term" value="P:methylation"/>
    <property type="evidence" value="ECO:0007669"/>
    <property type="project" value="UniProtKB-KW"/>
</dbReference>
<evidence type="ECO:0000313" key="3">
    <source>
        <dbReference type="Proteomes" id="UP001152797"/>
    </source>
</evidence>
<dbReference type="AlphaFoldDB" id="A0A9P1BI28"/>
<sequence>ALALEAVQSASGRCPCCGQQLMRRPRIASLADRYLRGEHENQLLERFFSEEITAKTENGSSATWDTLMRPEFHTFHKSRTFHKELSESLAVLEEIQISCPQILEDAEHWHFLDLCCGKSLTSLVLSTRCPDLTVSALDRVGPEGIPHYKEAGLSVKIPPRCPASPAICGDAPRRWSDCTSVEISACARWNSLKSWNRFAFVSWYHAVCRI</sequence>
<dbReference type="GO" id="GO:0008168">
    <property type="term" value="F:methyltransferase activity"/>
    <property type="evidence" value="ECO:0007669"/>
    <property type="project" value="UniProtKB-KW"/>
</dbReference>
<keyword evidence="2" id="KW-0808">Transferase</keyword>
<dbReference type="Proteomes" id="UP001152797">
    <property type="component" value="Unassembled WGS sequence"/>
</dbReference>
<accession>A0A9P1BI28</accession>
<name>A0A9P1BI28_9DINO</name>